<dbReference type="GO" id="GO:0016289">
    <property type="term" value="F:acyl-CoA hydrolase activity"/>
    <property type="evidence" value="ECO:0007669"/>
    <property type="project" value="UniProtKB-ARBA"/>
</dbReference>
<dbReference type="EMBL" id="ATHL01000087">
    <property type="protein sequence ID" value="EQB13605.1"/>
    <property type="molecule type" value="Genomic_DNA"/>
</dbReference>
<evidence type="ECO:0000259" key="3">
    <source>
        <dbReference type="Pfam" id="PF03061"/>
    </source>
</evidence>
<keyword evidence="1" id="KW-0378">Hydrolase</keyword>
<evidence type="ECO:0000313" key="5">
    <source>
        <dbReference type="Proteomes" id="UP000015527"/>
    </source>
</evidence>
<dbReference type="InterPro" id="IPR029069">
    <property type="entry name" value="HotDog_dom_sf"/>
</dbReference>
<reference evidence="4 5" key="1">
    <citation type="journal article" date="2013" name="Genome Announc.">
        <title>Genome Sequence of Novosphingobium lindaniclasticum LE124T, Isolated from a Hexachlorocyclohexane Dumpsite.</title>
        <authorList>
            <person name="Saxena A."/>
            <person name="Nayyar N."/>
            <person name="Sangwan N."/>
            <person name="Kumari R."/>
            <person name="Khurana J.P."/>
            <person name="Lal R."/>
        </authorList>
    </citation>
    <scope>NUCLEOTIDE SEQUENCE [LARGE SCALE GENOMIC DNA]</scope>
    <source>
        <strain evidence="4 5">LE124</strain>
    </source>
</reference>
<dbReference type="PATRIC" id="fig|1096930.3.peg.2803"/>
<gene>
    <name evidence="4" type="ORF">L284_14095</name>
</gene>
<dbReference type="SUPFAM" id="SSF54637">
    <property type="entry name" value="Thioesterase/thiol ester dehydrase-isomerase"/>
    <property type="match status" value="1"/>
</dbReference>
<dbReference type="eggNOG" id="COG2050">
    <property type="taxonomic scope" value="Bacteria"/>
</dbReference>
<name>T0IP40_9SPHN</name>
<dbReference type="Gene3D" id="3.10.129.10">
    <property type="entry name" value="Hotdog Thioesterase"/>
    <property type="match status" value="1"/>
</dbReference>
<evidence type="ECO:0000313" key="4">
    <source>
        <dbReference type="EMBL" id="EQB13605.1"/>
    </source>
</evidence>
<accession>T0IP40</accession>
<dbReference type="Pfam" id="PF03061">
    <property type="entry name" value="4HBT"/>
    <property type="match status" value="1"/>
</dbReference>
<keyword evidence="5" id="KW-1185">Reference proteome</keyword>
<dbReference type="InterPro" id="IPR003736">
    <property type="entry name" value="PAAI_dom"/>
</dbReference>
<proteinExistence type="predicted"/>
<dbReference type="AlphaFoldDB" id="T0IP40"/>
<sequence length="160" mass="17150">MPSAASVCRANRAGRPDAAMEAEDPFERLKSMPPRGHHALLGIYHVAAGADWAELACPFSAEFLLDAGSGLVSSGPVISLIDAAAGAAIIARTRRWEPMATLDLRVDYLRAARPECTLHARATCHRVTRRVAFTRCEVNDGEPANPVAFAAASFFFTSEP</sequence>
<evidence type="ECO:0000256" key="2">
    <source>
        <dbReference type="SAM" id="MobiDB-lite"/>
    </source>
</evidence>
<evidence type="ECO:0000256" key="1">
    <source>
        <dbReference type="ARBA" id="ARBA00022801"/>
    </source>
</evidence>
<feature type="region of interest" description="Disordered" evidence="2">
    <location>
        <begin position="1"/>
        <end position="21"/>
    </location>
</feature>
<dbReference type="InterPro" id="IPR006683">
    <property type="entry name" value="Thioestr_dom"/>
</dbReference>
<dbReference type="NCBIfam" id="TIGR00369">
    <property type="entry name" value="unchar_dom_1"/>
    <property type="match status" value="1"/>
</dbReference>
<protein>
    <recommendedName>
        <fullName evidence="3">Thioesterase domain-containing protein</fullName>
    </recommendedName>
</protein>
<comment type="caution">
    <text evidence="4">The sequence shown here is derived from an EMBL/GenBank/DDBJ whole genome shotgun (WGS) entry which is preliminary data.</text>
</comment>
<feature type="domain" description="Thioesterase" evidence="3">
    <location>
        <begin position="71"/>
        <end position="143"/>
    </location>
</feature>
<dbReference type="Proteomes" id="UP000015527">
    <property type="component" value="Unassembled WGS sequence"/>
</dbReference>
<dbReference type="CDD" id="cd03443">
    <property type="entry name" value="PaaI_thioesterase"/>
    <property type="match status" value="1"/>
</dbReference>
<organism evidence="4 5">
    <name type="scientific">Novosphingobium lindaniclasticum LE124</name>
    <dbReference type="NCBI Taxonomy" id="1096930"/>
    <lineage>
        <taxon>Bacteria</taxon>
        <taxon>Pseudomonadati</taxon>
        <taxon>Pseudomonadota</taxon>
        <taxon>Alphaproteobacteria</taxon>
        <taxon>Sphingomonadales</taxon>
        <taxon>Sphingomonadaceae</taxon>
        <taxon>Novosphingobium</taxon>
    </lineage>
</organism>